<evidence type="ECO:0000259" key="1">
    <source>
        <dbReference type="PROSITE" id="PS51688"/>
    </source>
</evidence>
<dbReference type="RefSeq" id="WP_189425260.1">
    <property type="nucleotide sequence ID" value="NZ_BMZE01000002.1"/>
</dbReference>
<sequence length="347" mass="36741">MDSTYRLDLPILAAQQAQKHITHNEALLRLDALVQPVVRDRDRTTPPAAPVLGDAHIVGDSASGGWAGHDREIAMWQAGAWAFLDPAEGWQAYCATSQQWLVFQDGDWVVLAGNGPAGVPQIGINAASDATNRLSIAAEASLFSHDGAGHQLKLNKADASETASLLYQSDFVGHAEMGLAGDTDWQLKVSSDGASWVEALRVAAASGAITIAADLAPASDDSASLGHSGARWHEIWAATGTIQTSDKRAKCDIADSELGLSFILGLRPVSYRIVADGPRHHGLIAQEVGALLERMGVGDFAGHVKPAAKDANGHEGLRYESFIAPLISAIQTLNTRIATLESERKPL</sequence>
<dbReference type="InterPro" id="IPR021251">
    <property type="entry name" value="DUF2793"/>
</dbReference>
<dbReference type="PROSITE" id="PS51688">
    <property type="entry name" value="ICA"/>
    <property type="match status" value="1"/>
</dbReference>
<gene>
    <name evidence="2" type="ORF">GCM10007989_17100</name>
</gene>
<dbReference type="Proteomes" id="UP000646579">
    <property type="component" value="Unassembled WGS sequence"/>
</dbReference>
<dbReference type="Gene3D" id="4.10.1090.10">
    <property type="entry name" value="Endosialidase, domain 4"/>
    <property type="match status" value="1"/>
</dbReference>
<dbReference type="InterPro" id="IPR044914">
    <property type="entry name" value="Endosialidase_C_dom_sf"/>
</dbReference>
<dbReference type="Pfam" id="PF10983">
    <property type="entry name" value="DUF2793"/>
    <property type="match status" value="1"/>
</dbReference>
<comment type="caution">
    <text evidence="2">The sequence shown here is derived from an EMBL/GenBank/DDBJ whole genome shotgun (WGS) entry which is preliminary data.</text>
</comment>
<dbReference type="AlphaFoldDB" id="A0A918S635"/>
<reference evidence="2" key="2">
    <citation type="submission" date="2020-09" db="EMBL/GenBank/DDBJ databases">
        <authorList>
            <person name="Sun Q."/>
            <person name="Kim S."/>
        </authorList>
    </citation>
    <scope>NUCLEOTIDE SEQUENCE</scope>
    <source>
        <strain evidence="2">KCTC 32437</strain>
    </source>
</reference>
<dbReference type="Pfam" id="PF13884">
    <property type="entry name" value="Peptidase_S74"/>
    <property type="match status" value="1"/>
</dbReference>
<accession>A0A918S635</accession>
<proteinExistence type="predicted"/>
<reference evidence="2" key="1">
    <citation type="journal article" date="2014" name="Int. J. Syst. Evol. Microbiol.">
        <title>Complete genome sequence of Corynebacterium casei LMG S-19264T (=DSM 44701T), isolated from a smear-ripened cheese.</title>
        <authorList>
            <consortium name="US DOE Joint Genome Institute (JGI-PGF)"/>
            <person name="Walter F."/>
            <person name="Albersmeier A."/>
            <person name="Kalinowski J."/>
            <person name="Ruckert C."/>
        </authorList>
    </citation>
    <scope>NUCLEOTIDE SEQUENCE</scope>
    <source>
        <strain evidence="2">KCTC 32437</strain>
    </source>
</reference>
<feature type="domain" description="Peptidase S74" evidence="1">
    <location>
        <begin position="245"/>
        <end position="344"/>
    </location>
</feature>
<dbReference type="EMBL" id="BMZE01000002">
    <property type="protein sequence ID" value="GHA22297.1"/>
    <property type="molecule type" value="Genomic_DNA"/>
</dbReference>
<evidence type="ECO:0000313" key="2">
    <source>
        <dbReference type="EMBL" id="GHA22297.1"/>
    </source>
</evidence>
<name>A0A918S635_9HYPH</name>
<dbReference type="InterPro" id="IPR030392">
    <property type="entry name" value="S74_ICA"/>
</dbReference>
<organism evidence="2 3">
    <name type="scientific">Devosia pacifica</name>
    <dbReference type="NCBI Taxonomy" id="1335967"/>
    <lineage>
        <taxon>Bacteria</taxon>
        <taxon>Pseudomonadati</taxon>
        <taxon>Pseudomonadota</taxon>
        <taxon>Alphaproteobacteria</taxon>
        <taxon>Hyphomicrobiales</taxon>
        <taxon>Devosiaceae</taxon>
        <taxon>Devosia</taxon>
    </lineage>
</organism>
<evidence type="ECO:0000313" key="3">
    <source>
        <dbReference type="Proteomes" id="UP000646579"/>
    </source>
</evidence>
<protein>
    <recommendedName>
        <fullName evidence="1">Peptidase S74 domain-containing protein</fullName>
    </recommendedName>
</protein>
<keyword evidence="3" id="KW-1185">Reference proteome</keyword>